<feature type="domain" description="VTT" evidence="8">
    <location>
        <begin position="39"/>
        <end position="163"/>
    </location>
</feature>
<comment type="subcellular location">
    <subcellularLocation>
        <location evidence="1 7">Cell membrane</location>
        <topology evidence="1 7">Multi-pass membrane protein</topology>
    </subcellularLocation>
</comment>
<dbReference type="InterPro" id="IPR032818">
    <property type="entry name" value="DedA-like"/>
</dbReference>
<dbReference type="PANTHER" id="PTHR30353">
    <property type="entry name" value="INNER MEMBRANE PROTEIN DEDA-RELATED"/>
    <property type="match status" value="1"/>
</dbReference>
<evidence type="ECO:0000256" key="6">
    <source>
        <dbReference type="ARBA" id="ARBA00023136"/>
    </source>
</evidence>
<dbReference type="AlphaFoldDB" id="A0A420XMG2"/>
<evidence type="ECO:0000256" key="7">
    <source>
        <dbReference type="RuleBase" id="RU367016"/>
    </source>
</evidence>
<dbReference type="InterPro" id="IPR032816">
    <property type="entry name" value="VTT_dom"/>
</dbReference>
<name>A0A420XMG2_9ACTN</name>
<dbReference type="GO" id="GO:0005886">
    <property type="term" value="C:plasma membrane"/>
    <property type="evidence" value="ECO:0007669"/>
    <property type="project" value="UniProtKB-SubCell"/>
</dbReference>
<dbReference type="Proteomes" id="UP000281955">
    <property type="component" value="Unassembled WGS sequence"/>
</dbReference>
<evidence type="ECO:0000256" key="3">
    <source>
        <dbReference type="ARBA" id="ARBA00022475"/>
    </source>
</evidence>
<evidence type="ECO:0000313" key="9">
    <source>
        <dbReference type="EMBL" id="RKS72425.1"/>
    </source>
</evidence>
<proteinExistence type="inferred from homology"/>
<keyword evidence="5 7" id="KW-1133">Transmembrane helix</keyword>
<dbReference type="Pfam" id="PF09335">
    <property type="entry name" value="VTT_dom"/>
    <property type="match status" value="1"/>
</dbReference>
<keyword evidence="6 7" id="KW-0472">Membrane</keyword>
<keyword evidence="10" id="KW-1185">Reference proteome</keyword>
<organism evidence="9 10">
    <name type="scientific">Motilibacter peucedani</name>
    <dbReference type="NCBI Taxonomy" id="598650"/>
    <lineage>
        <taxon>Bacteria</taxon>
        <taxon>Bacillati</taxon>
        <taxon>Actinomycetota</taxon>
        <taxon>Actinomycetes</taxon>
        <taxon>Motilibacterales</taxon>
        <taxon>Motilibacteraceae</taxon>
        <taxon>Motilibacter</taxon>
    </lineage>
</organism>
<evidence type="ECO:0000313" key="10">
    <source>
        <dbReference type="Proteomes" id="UP000281955"/>
    </source>
</evidence>
<sequence>MGGVKDLADRLLNVAPGWVYLIVTLVVFAEDAFFLGFVLPGETVAVLGGVAASQGHVSFPVMLVLVVLAAIVGDSVGYELGRILGPRMLRNRLLAGRREQLEAAQRFLARRGGMAVLLGRWVAFFRAVMPALAGCAEMHYRKFLVYNALGGVIWGSIVVTVGYVAGDSYKRVEAQLGRGVAAAAAVVVVGLLLAWHVHRRRAEKS</sequence>
<evidence type="ECO:0000256" key="2">
    <source>
        <dbReference type="ARBA" id="ARBA00010792"/>
    </source>
</evidence>
<comment type="similarity">
    <text evidence="2 7">Belongs to the DedA family.</text>
</comment>
<evidence type="ECO:0000256" key="1">
    <source>
        <dbReference type="ARBA" id="ARBA00004651"/>
    </source>
</evidence>
<accession>A0A420XMG2</accession>
<comment type="caution">
    <text evidence="9">The sequence shown here is derived from an EMBL/GenBank/DDBJ whole genome shotgun (WGS) entry which is preliminary data.</text>
</comment>
<feature type="transmembrane region" description="Helical" evidence="7">
    <location>
        <begin position="176"/>
        <end position="195"/>
    </location>
</feature>
<evidence type="ECO:0000259" key="8">
    <source>
        <dbReference type="Pfam" id="PF09335"/>
    </source>
</evidence>
<dbReference type="PANTHER" id="PTHR30353:SF15">
    <property type="entry name" value="INNER MEMBRANE PROTEIN YABI"/>
    <property type="match status" value="1"/>
</dbReference>
<reference evidence="9 10" key="1">
    <citation type="submission" date="2018-10" db="EMBL/GenBank/DDBJ databases">
        <title>Genomic Encyclopedia of Archaeal and Bacterial Type Strains, Phase II (KMG-II): from individual species to whole genera.</title>
        <authorList>
            <person name="Goeker M."/>
        </authorList>
    </citation>
    <scope>NUCLEOTIDE SEQUENCE [LARGE SCALE GENOMIC DNA]</scope>
    <source>
        <strain evidence="9 10">RP-AC37</strain>
    </source>
</reference>
<feature type="transmembrane region" description="Helical" evidence="7">
    <location>
        <begin position="59"/>
        <end position="80"/>
    </location>
</feature>
<dbReference type="RefSeq" id="WP_231121790.1">
    <property type="nucleotide sequence ID" value="NZ_RBWV01000013.1"/>
</dbReference>
<dbReference type="InParanoid" id="A0A420XMG2"/>
<keyword evidence="4 7" id="KW-0812">Transmembrane</keyword>
<feature type="transmembrane region" description="Helical" evidence="7">
    <location>
        <begin position="18"/>
        <end position="39"/>
    </location>
</feature>
<protein>
    <submittedName>
        <fullName evidence="9">Membrane protein DedA with SNARE-associated domain</fullName>
    </submittedName>
</protein>
<gene>
    <name evidence="9" type="ORF">CLV35_2669</name>
</gene>
<feature type="transmembrane region" description="Helical" evidence="7">
    <location>
        <begin position="143"/>
        <end position="164"/>
    </location>
</feature>
<evidence type="ECO:0000256" key="4">
    <source>
        <dbReference type="ARBA" id="ARBA00022692"/>
    </source>
</evidence>
<evidence type="ECO:0000256" key="5">
    <source>
        <dbReference type="ARBA" id="ARBA00022989"/>
    </source>
</evidence>
<dbReference type="EMBL" id="RBWV01000013">
    <property type="protein sequence ID" value="RKS72425.1"/>
    <property type="molecule type" value="Genomic_DNA"/>
</dbReference>
<keyword evidence="3 7" id="KW-1003">Cell membrane</keyword>